<dbReference type="EMBL" id="JAHLJV010000020">
    <property type="protein sequence ID" value="KAK1594338.1"/>
    <property type="molecule type" value="Genomic_DNA"/>
</dbReference>
<dbReference type="AlphaFoldDB" id="A0AAD8Q272"/>
<accession>A0AAD8Q272</accession>
<proteinExistence type="predicted"/>
<protein>
    <submittedName>
        <fullName evidence="2">Uncharacterized protein</fullName>
    </submittedName>
</protein>
<name>A0AAD8Q272_9PEZI</name>
<reference evidence="2" key="1">
    <citation type="submission" date="2021-06" db="EMBL/GenBank/DDBJ databases">
        <title>Comparative genomics, transcriptomics and evolutionary studies reveal genomic signatures of adaptation to plant cell wall in hemibiotrophic fungi.</title>
        <authorList>
            <consortium name="DOE Joint Genome Institute"/>
            <person name="Baroncelli R."/>
            <person name="Diaz J.F."/>
            <person name="Benocci T."/>
            <person name="Peng M."/>
            <person name="Battaglia E."/>
            <person name="Haridas S."/>
            <person name="Andreopoulos W."/>
            <person name="Labutti K."/>
            <person name="Pangilinan J."/>
            <person name="Floch G.L."/>
            <person name="Makela M.R."/>
            <person name="Henrissat B."/>
            <person name="Grigoriev I.V."/>
            <person name="Crouch J.A."/>
            <person name="De Vries R.P."/>
            <person name="Sukno S.A."/>
            <person name="Thon M.R."/>
        </authorList>
    </citation>
    <scope>NUCLEOTIDE SEQUENCE</scope>
    <source>
        <strain evidence="2">CBS 125086</strain>
    </source>
</reference>
<dbReference type="RefSeq" id="XP_060415521.1">
    <property type="nucleotide sequence ID" value="XM_060557474.1"/>
</dbReference>
<gene>
    <name evidence="2" type="ORF">LY79DRAFT_549474</name>
</gene>
<sequence>MEGSSPPRLEPDPFPQLPPLRAVAFDTSPSVTLIGLARGYFFYLSFFRMNSLSASVEISKKTTRQDVLPLPPFRGLEVWEEEVTRSGLAAQHSDCLLLLQPEGLLLPWSIVPLGSSGLCCLKWDAGIEFPLLRPLDWSRAGSSSPFGQWRAAGRSPCVEKQTSPV</sequence>
<organism evidence="2 3">
    <name type="scientific">Colletotrichum navitas</name>
    <dbReference type="NCBI Taxonomy" id="681940"/>
    <lineage>
        <taxon>Eukaryota</taxon>
        <taxon>Fungi</taxon>
        <taxon>Dikarya</taxon>
        <taxon>Ascomycota</taxon>
        <taxon>Pezizomycotina</taxon>
        <taxon>Sordariomycetes</taxon>
        <taxon>Hypocreomycetidae</taxon>
        <taxon>Glomerellales</taxon>
        <taxon>Glomerellaceae</taxon>
        <taxon>Colletotrichum</taxon>
        <taxon>Colletotrichum graminicola species complex</taxon>
    </lineage>
</organism>
<feature type="region of interest" description="Disordered" evidence="1">
    <location>
        <begin position="146"/>
        <end position="165"/>
    </location>
</feature>
<evidence type="ECO:0000313" key="3">
    <source>
        <dbReference type="Proteomes" id="UP001230504"/>
    </source>
</evidence>
<evidence type="ECO:0000313" key="2">
    <source>
        <dbReference type="EMBL" id="KAK1594338.1"/>
    </source>
</evidence>
<comment type="caution">
    <text evidence="2">The sequence shown here is derived from an EMBL/GenBank/DDBJ whole genome shotgun (WGS) entry which is preliminary data.</text>
</comment>
<evidence type="ECO:0000256" key="1">
    <source>
        <dbReference type="SAM" id="MobiDB-lite"/>
    </source>
</evidence>
<dbReference type="GeneID" id="85441714"/>
<dbReference type="Proteomes" id="UP001230504">
    <property type="component" value="Unassembled WGS sequence"/>
</dbReference>
<keyword evidence="3" id="KW-1185">Reference proteome</keyword>